<dbReference type="PANTHER" id="PTHR34475:SF1">
    <property type="entry name" value="CYTOSKELETON PROTEIN RODZ"/>
    <property type="match status" value="1"/>
</dbReference>
<evidence type="ECO:0000256" key="2">
    <source>
        <dbReference type="SAM" id="Phobius"/>
    </source>
</evidence>
<dbReference type="RefSeq" id="WP_012692767.1">
    <property type="nucleotide sequence ID" value="NC_012526.1"/>
</dbReference>
<proteinExistence type="predicted"/>
<dbReference type="InterPro" id="IPR025194">
    <property type="entry name" value="RodZ-like_C"/>
</dbReference>
<keyword evidence="5" id="KW-1185">Reference proteome</keyword>
<organism evidence="4 5">
    <name type="scientific">Deinococcus deserti (strain DSM 17065 / CIP 109153 / LMG 22923 / VCD115)</name>
    <dbReference type="NCBI Taxonomy" id="546414"/>
    <lineage>
        <taxon>Bacteria</taxon>
        <taxon>Thermotogati</taxon>
        <taxon>Deinococcota</taxon>
        <taxon>Deinococci</taxon>
        <taxon>Deinococcales</taxon>
        <taxon>Deinococcaceae</taxon>
        <taxon>Deinococcus</taxon>
    </lineage>
</organism>
<name>C1D1C0_DEIDV</name>
<accession>C1D1C0</accession>
<dbReference type="SUPFAM" id="SSF47413">
    <property type="entry name" value="lambda repressor-like DNA-binding domains"/>
    <property type="match status" value="1"/>
</dbReference>
<dbReference type="Pfam" id="PF13413">
    <property type="entry name" value="HTH_25"/>
    <property type="match status" value="1"/>
</dbReference>
<dbReference type="InterPro" id="IPR010982">
    <property type="entry name" value="Lambda_DNA-bd_dom_sf"/>
</dbReference>
<evidence type="ECO:0000313" key="4">
    <source>
        <dbReference type="EMBL" id="ACO45644.1"/>
    </source>
</evidence>
<dbReference type="InterPro" id="IPR050400">
    <property type="entry name" value="Bact_Cytoskel_RodZ"/>
</dbReference>
<keyword evidence="2" id="KW-0472">Membrane</keyword>
<gene>
    <name evidence="4" type="ordered locus">Deide_07800</name>
</gene>
<dbReference type="InterPro" id="IPR001387">
    <property type="entry name" value="Cro/C1-type_HTH"/>
</dbReference>
<keyword evidence="2" id="KW-0812">Transmembrane</keyword>
<feature type="domain" description="HTH cro/C1-type" evidence="3">
    <location>
        <begin position="6"/>
        <end position="67"/>
    </location>
</feature>
<sequence length="342" mass="35883">MNYGDALRQAREAQGLSTQDLALRTKIRGDYLRALEDGNIALLPERTFARSYLQRYARELKIDPAPLLADFDRSVPSTQDLGMTRPSRTAAPVSRRASPLVALLAGLLVLGGAGYGVYRYLAPGIQTGSPTEAAQAGSTPVPATDPTPAAPEPVRTVKLSVSSVPSGARVYLDNRDLGLTPLRSFPVEAREDAQLRVEYTGRQPLKQSVSLTQGRNLRARLLPPGQGASELTDLAVPTPKPVVKPGVPASGGGPAENSVTTPSPEAAPGTPVSVQFTAEAWTRVTDASGRVLYEGIPPAGTRKGFPAGVTVRTGNAGAVRVSVKGSAFKALGEAGQVVSRQF</sequence>
<dbReference type="PANTHER" id="PTHR34475">
    <property type="match status" value="1"/>
</dbReference>
<dbReference type="InterPro" id="IPR013229">
    <property type="entry name" value="PEGA"/>
</dbReference>
<protein>
    <recommendedName>
        <fullName evidence="3">HTH cro/C1-type domain-containing protein</fullName>
    </recommendedName>
</protein>
<dbReference type="EMBL" id="CP001114">
    <property type="protein sequence ID" value="ACO45644.1"/>
    <property type="molecule type" value="Genomic_DNA"/>
</dbReference>
<dbReference type="HOGENOM" id="CLU_047530_1_1_0"/>
<dbReference type="STRING" id="546414.Deide_07800"/>
<evidence type="ECO:0000256" key="1">
    <source>
        <dbReference type="SAM" id="MobiDB-lite"/>
    </source>
</evidence>
<dbReference type="eggNOG" id="COG1426">
    <property type="taxonomic scope" value="Bacteria"/>
</dbReference>
<dbReference type="GO" id="GO:0003677">
    <property type="term" value="F:DNA binding"/>
    <property type="evidence" value="ECO:0007669"/>
    <property type="project" value="InterPro"/>
</dbReference>
<dbReference type="Gene3D" id="1.10.260.40">
    <property type="entry name" value="lambda repressor-like DNA-binding domains"/>
    <property type="match status" value="1"/>
</dbReference>
<dbReference type="SMART" id="SM00530">
    <property type="entry name" value="HTH_XRE"/>
    <property type="match status" value="1"/>
</dbReference>
<dbReference type="Pfam" id="PF13464">
    <property type="entry name" value="RodZ_C"/>
    <property type="match status" value="1"/>
</dbReference>
<dbReference type="KEGG" id="ddr:Deide_07800"/>
<feature type="compositionally biased region" description="Low complexity" evidence="1">
    <location>
        <begin position="235"/>
        <end position="248"/>
    </location>
</feature>
<keyword evidence="2" id="KW-1133">Transmembrane helix</keyword>
<dbReference type="AlphaFoldDB" id="C1D1C0"/>
<feature type="region of interest" description="Disordered" evidence="1">
    <location>
        <begin position="224"/>
        <end position="270"/>
    </location>
</feature>
<dbReference type="Proteomes" id="UP000002208">
    <property type="component" value="Chromosome"/>
</dbReference>
<evidence type="ECO:0000313" key="5">
    <source>
        <dbReference type="Proteomes" id="UP000002208"/>
    </source>
</evidence>
<dbReference type="CDD" id="cd00093">
    <property type="entry name" value="HTH_XRE"/>
    <property type="match status" value="1"/>
</dbReference>
<evidence type="ECO:0000259" key="3">
    <source>
        <dbReference type="SMART" id="SM00530"/>
    </source>
</evidence>
<reference evidence="4 5" key="1">
    <citation type="journal article" date="2009" name="PLoS Genet.">
        <title>Alliance of proteomics and genomics to unravel the specificities of Sahara bacterium Deinococcus deserti.</title>
        <authorList>
            <person name="de Groot A."/>
            <person name="Dulermo R."/>
            <person name="Ortet P."/>
            <person name="Blanchard L."/>
            <person name="Guerin P."/>
            <person name="Fernandez B."/>
            <person name="Vacherie B."/>
            <person name="Dossat C."/>
            <person name="Jolivet E."/>
            <person name="Siguier P."/>
            <person name="Chandler M."/>
            <person name="Barakat M."/>
            <person name="Dedieu A."/>
            <person name="Barbe V."/>
            <person name="Heulin T."/>
            <person name="Sommer S."/>
            <person name="Achouak W."/>
            <person name="Armengaud J."/>
        </authorList>
    </citation>
    <scope>NUCLEOTIDE SEQUENCE [LARGE SCALE GENOMIC DNA]</scope>
    <source>
        <strain evidence="5">DSM 17065 / CIP 109153 / LMG 22923 / VCD115</strain>
    </source>
</reference>
<feature type="transmembrane region" description="Helical" evidence="2">
    <location>
        <begin position="100"/>
        <end position="121"/>
    </location>
</feature>
<feature type="region of interest" description="Disordered" evidence="1">
    <location>
        <begin position="129"/>
        <end position="152"/>
    </location>
</feature>
<dbReference type="OrthoDB" id="5243487at2"/>
<feature type="compositionally biased region" description="Polar residues" evidence="1">
    <location>
        <begin position="129"/>
        <end position="138"/>
    </location>
</feature>
<dbReference type="PaxDb" id="546414-Deide_07800"/>
<dbReference type="Pfam" id="PF08308">
    <property type="entry name" value="PEGA"/>
    <property type="match status" value="1"/>
</dbReference>